<name>A0A0C2FAH0_9BILA</name>
<dbReference type="InterPro" id="IPR002464">
    <property type="entry name" value="DNA/RNA_helicase_DEAH_CS"/>
</dbReference>
<sequence length="82" mass="9819">MLTQDDAARDISHIILDEIHEREQNTDYLLIALKQALKKRNDLKVRKSRTDFQKYKYFVGNLDVSNNGRKFEAIYEVFWRKG</sequence>
<evidence type="ECO:0008006" key="4">
    <source>
        <dbReference type="Google" id="ProtNLM"/>
    </source>
</evidence>
<dbReference type="Proteomes" id="UP000054047">
    <property type="component" value="Unassembled WGS sequence"/>
</dbReference>
<dbReference type="PROSITE" id="PS00690">
    <property type="entry name" value="DEAH_ATP_HELICASE"/>
    <property type="match status" value="1"/>
</dbReference>
<dbReference type="EMBL" id="KN772208">
    <property type="protein sequence ID" value="KIH45525.1"/>
    <property type="molecule type" value="Genomic_DNA"/>
</dbReference>
<evidence type="ECO:0000256" key="1">
    <source>
        <dbReference type="ARBA" id="ARBA00022801"/>
    </source>
</evidence>
<dbReference type="Gene3D" id="3.40.50.300">
    <property type="entry name" value="P-loop containing nucleotide triphosphate hydrolases"/>
    <property type="match status" value="1"/>
</dbReference>
<keyword evidence="3" id="KW-1185">Reference proteome</keyword>
<organism evidence="2 3">
    <name type="scientific">Ancylostoma duodenale</name>
    <dbReference type="NCBI Taxonomy" id="51022"/>
    <lineage>
        <taxon>Eukaryota</taxon>
        <taxon>Metazoa</taxon>
        <taxon>Ecdysozoa</taxon>
        <taxon>Nematoda</taxon>
        <taxon>Chromadorea</taxon>
        <taxon>Rhabditida</taxon>
        <taxon>Rhabditina</taxon>
        <taxon>Rhabditomorpha</taxon>
        <taxon>Strongyloidea</taxon>
        <taxon>Ancylostomatidae</taxon>
        <taxon>Ancylostomatinae</taxon>
        <taxon>Ancylostoma</taxon>
    </lineage>
</organism>
<evidence type="ECO:0000313" key="3">
    <source>
        <dbReference type="Proteomes" id="UP000054047"/>
    </source>
</evidence>
<evidence type="ECO:0000313" key="2">
    <source>
        <dbReference type="EMBL" id="KIH45525.1"/>
    </source>
</evidence>
<reference evidence="2 3" key="1">
    <citation type="submission" date="2013-12" db="EMBL/GenBank/DDBJ databases">
        <title>Draft genome of the parsitic nematode Ancylostoma duodenale.</title>
        <authorList>
            <person name="Mitreva M."/>
        </authorList>
    </citation>
    <scope>NUCLEOTIDE SEQUENCE [LARGE SCALE GENOMIC DNA]</scope>
    <source>
        <strain evidence="2 3">Zhejiang</strain>
    </source>
</reference>
<dbReference type="AlphaFoldDB" id="A0A0C2FAH0"/>
<protein>
    <recommendedName>
        <fullName evidence="4">Helicase ATP-binding domain-containing protein</fullName>
    </recommendedName>
</protein>
<dbReference type="GO" id="GO:0016787">
    <property type="term" value="F:hydrolase activity"/>
    <property type="evidence" value="ECO:0007669"/>
    <property type="project" value="UniProtKB-KW"/>
</dbReference>
<dbReference type="InterPro" id="IPR027417">
    <property type="entry name" value="P-loop_NTPase"/>
</dbReference>
<accession>A0A0C2FAH0</accession>
<keyword evidence="1" id="KW-0378">Hydrolase</keyword>
<dbReference type="OrthoDB" id="5600252at2759"/>
<proteinExistence type="predicted"/>
<gene>
    <name evidence="2" type="ORF">ANCDUO_24434</name>
</gene>